<dbReference type="InterPro" id="IPR000683">
    <property type="entry name" value="Gfo/Idh/MocA-like_OxRdtase_N"/>
</dbReference>
<gene>
    <name evidence="3" type="primary">iolX_12</name>
    <name evidence="3" type="ORF">HRbin17_01753</name>
</gene>
<dbReference type="PANTHER" id="PTHR43249">
    <property type="entry name" value="UDP-N-ACETYL-2-AMINO-2-DEOXY-D-GLUCURONATE OXIDASE"/>
    <property type="match status" value="1"/>
</dbReference>
<dbReference type="SUPFAM" id="SSF51735">
    <property type="entry name" value="NAD(P)-binding Rossmann-fold domains"/>
    <property type="match status" value="1"/>
</dbReference>
<sequence>MERWGIGIIGAGGIAGAHASAWLAFSDDCHLVAFADMDERRAQERAEQFGAEAWYRDPEGLLRRDDIHIVSICTPPFNHAELAIAALQAGKHVLVEKPMCCSLDEADRMIAAAAEAERVLGVVFQWRFTPEFLRMKALLDSGKLGKPILVHMVSFWWRTADYFRIWWRGTWERECGGSVLNHAIHHLDFVLGLMGAPARVTAEMGVFAHEIETEDAAVAVVRFVNGALGSLAASTATHPEEYRIALYGELGSVALPWRLNAVDPHYQDELDRWLRQIPRPEHGGHAAVVGDFLHAVKTGGRPVVDGQEGRRSVELATAIYKSAITQQPVTLPLEPDDPFYTKQGLMEAAKARTHR</sequence>
<reference evidence="4" key="1">
    <citation type="submission" date="2017-09" db="EMBL/GenBank/DDBJ databases">
        <title>Metaegenomics of thermophilic ammonia-oxidizing enrichment culture.</title>
        <authorList>
            <person name="Kato S."/>
            <person name="Suzuki K."/>
        </authorList>
    </citation>
    <scope>NUCLEOTIDE SEQUENCE [LARGE SCALE GENOMIC DNA]</scope>
</reference>
<evidence type="ECO:0000259" key="1">
    <source>
        <dbReference type="Pfam" id="PF01408"/>
    </source>
</evidence>
<keyword evidence="3" id="KW-0560">Oxidoreductase</keyword>
<dbReference type="PANTHER" id="PTHR43249:SF1">
    <property type="entry name" value="D-GLUCOSIDE 3-DEHYDROGENASE"/>
    <property type="match status" value="1"/>
</dbReference>
<accession>A0A2H5XDH0</accession>
<dbReference type="GO" id="GO:0016491">
    <property type="term" value="F:oxidoreductase activity"/>
    <property type="evidence" value="ECO:0007669"/>
    <property type="project" value="UniProtKB-KW"/>
</dbReference>
<dbReference type="InterPro" id="IPR055170">
    <property type="entry name" value="GFO_IDH_MocA-like_dom"/>
</dbReference>
<organism evidence="3 4">
    <name type="scientific">Candidatus Fervidibacter japonicus</name>
    <dbReference type="NCBI Taxonomy" id="2035412"/>
    <lineage>
        <taxon>Bacteria</taxon>
        <taxon>Candidatus Fervidibacterota</taxon>
        <taxon>Candidatus Fervidibacter</taxon>
    </lineage>
</organism>
<dbReference type="Proteomes" id="UP000236173">
    <property type="component" value="Unassembled WGS sequence"/>
</dbReference>
<dbReference type="Pfam" id="PF01408">
    <property type="entry name" value="GFO_IDH_MocA"/>
    <property type="match status" value="1"/>
</dbReference>
<dbReference type="EMBL" id="BEHT01000023">
    <property type="protein sequence ID" value="GBC99231.1"/>
    <property type="molecule type" value="Genomic_DNA"/>
</dbReference>
<evidence type="ECO:0000313" key="3">
    <source>
        <dbReference type="EMBL" id="GBC99231.1"/>
    </source>
</evidence>
<dbReference type="GO" id="GO:0000166">
    <property type="term" value="F:nucleotide binding"/>
    <property type="evidence" value="ECO:0007669"/>
    <property type="project" value="InterPro"/>
</dbReference>
<name>A0A2H5XDH0_9BACT</name>
<dbReference type="Gene3D" id="3.40.50.720">
    <property type="entry name" value="NAD(P)-binding Rossmann-like Domain"/>
    <property type="match status" value="1"/>
</dbReference>
<feature type="domain" description="GFO/IDH/MocA-like oxidoreductase" evidence="2">
    <location>
        <begin position="132"/>
        <end position="253"/>
    </location>
</feature>
<dbReference type="InterPro" id="IPR036291">
    <property type="entry name" value="NAD(P)-bd_dom_sf"/>
</dbReference>
<dbReference type="Pfam" id="PF22725">
    <property type="entry name" value="GFO_IDH_MocA_C3"/>
    <property type="match status" value="1"/>
</dbReference>
<feature type="domain" description="Gfo/Idh/MocA-like oxidoreductase N-terminal" evidence="1">
    <location>
        <begin position="6"/>
        <end position="122"/>
    </location>
</feature>
<proteinExistence type="predicted"/>
<protein>
    <submittedName>
        <fullName evidence="3">Scyllo-inositol 2-dehydrogenase (NAD(+))</fullName>
        <ecNumber evidence="3">1.1.1.370</ecNumber>
    </submittedName>
</protein>
<dbReference type="InterPro" id="IPR052515">
    <property type="entry name" value="Gfo/Idh/MocA_Oxidoreductase"/>
</dbReference>
<dbReference type="SUPFAM" id="SSF55347">
    <property type="entry name" value="Glyceraldehyde-3-phosphate dehydrogenase-like, C-terminal domain"/>
    <property type="match status" value="1"/>
</dbReference>
<evidence type="ECO:0000259" key="2">
    <source>
        <dbReference type="Pfam" id="PF22725"/>
    </source>
</evidence>
<dbReference type="AlphaFoldDB" id="A0A2H5XDH0"/>
<dbReference type="Gene3D" id="3.30.360.10">
    <property type="entry name" value="Dihydrodipicolinate Reductase, domain 2"/>
    <property type="match status" value="1"/>
</dbReference>
<evidence type="ECO:0000313" key="4">
    <source>
        <dbReference type="Proteomes" id="UP000236173"/>
    </source>
</evidence>
<comment type="caution">
    <text evidence="3">The sequence shown here is derived from an EMBL/GenBank/DDBJ whole genome shotgun (WGS) entry which is preliminary data.</text>
</comment>
<dbReference type="EC" id="1.1.1.370" evidence="3"/>